<feature type="transmembrane region" description="Helical" evidence="8">
    <location>
        <begin position="174"/>
        <end position="193"/>
    </location>
</feature>
<accession>A0A0W8FQB2</accession>
<dbReference type="AlphaFoldDB" id="A0A0W8FQB2"/>
<keyword evidence="4 9" id="KW-0808">Transferase</keyword>
<dbReference type="EMBL" id="LNQE01000921">
    <property type="protein sequence ID" value="KUG23095.1"/>
    <property type="molecule type" value="Genomic_DNA"/>
</dbReference>
<dbReference type="Pfam" id="PF01040">
    <property type="entry name" value="UbiA"/>
    <property type="match status" value="1"/>
</dbReference>
<proteinExistence type="predicted"/>
<feature type="transmembrane region" description="Helical" evidence="8">
    <location>
        <begin position="124"/>
        <end position="143"/>
    </location>
</feature>
<dbReference type="PANTHER" id="PTHR13929">
    <property type="entry name" value="1,4-DIHYDROXY-2-NAPHTHOATE OCTAPRENYLTRANSFERASE"/>
    <property type="match status" value="1"/>
</dbReference>
<gene>
    <name evidence="9" type="ORF">ASZ90_007128</name>
</gene>
<evidence type="ECO:0000256" key="6">
    <source>
        <dbReference type="ARBA" id="ARBA00022989"/>
    </source>
</evidence>
<keyword evidence="7 8" id="KW-0472">Membrane</keyword>
<evidence type="ECO:0000256" key="8">
    <source>
        <dbReference type="SAM" id="Phobius"/>
    </source>
</evidence>
<feature type="transmembrane region" description="Helical" evidence="8">
    <location>
        <begin position="150"/>
        <end position="168"/>
    </location>
</feature>
<dbReference type="PANTHER" id="PTHR13929:SF0">
    <property type="entry name" value="UBIA PRENYLTRANSFERASE DOMAIN-CONTAINING PROTEIN 1"/>
    <property type="match status" value="1"/>
</dbReference>
<dbReference type="GO" id="GO:0009234">
    <property type="term" value="P:menaquinone biosynthetic process"/>
    <property type="evidence" value="ECO:0007669"/>
    <property type="project" value="UniProtKB-UniPathway"/>
</dbReference>
<feature type="transmembrane region" description="Helical" evidence="8">
    <location>
        <begin position="99"/>
        <end position="118"/>
    </location>
</feature>
<evidence type="ECO:0000313" key="9">
    <source>
        <dbReference type="EMBL" id="KUG23095.1"/>
    </source>
</evidence>
<comment type="caution">
    <text evidence="9">The sequence shown here is derived from an EMBL/GenBank/DDBJ whole genome shotgun (WGS) entry which is preliminary data.</text>
</comment>
<dbReference type="GO" id="GO:0042371">
    <property type="term" value="P:vitamin K biosynthetic process"/>
    <property type="evidence" value="ECO:0007669"/>
    <property type="project" value="TreeGrafter"/>
</dbReference>
<dbReference type="Gene3D" id="1.10.357.140">
    <property type="entry name" value="UbiA prenyltransferase"/>
    <property type="match status" value="1"/>
</dbReference>
<organism evidence="9">
    <name type="scientific">hydrocarbon metagenome</name>
    <dbReference type="NCBI Taxonomy" id="938273"/>
    <lineage>
        <taxon>unclassified sequences</taxon>
        <taxon>metagenomes</taxon>
        <taxon>ecological metagenomes</taxon>
    </lineage>
</organism>
<keyword evidence="5 8" id="KW-0812">Transmembrane</keyword>
<evidence type="ECO:0000256" key="7">
    <source>
        <dbReference type="ARBA" id="ARBA00023136"/>
    </source>
</evidence>
<feature type="transmembrane region" description="Helical" evidence="8">
    <location>
        <begin position="281"/>
        <end position="302"/>
    </location>
</feature>
<sequence>MTFKGIVTVVRIPFLILALILGILGAAVAWYESVRYGTSFNIWYAVLATFGLFVAHAAVNIFNDYFDARSGLDYKTKRTPFSGGSGAVPTGLLTIRQSLMLGIACFIILVPIAIFFILTSGWMLLPLLIAAVLLIVLYTPLILKMGYPEWSPGLGLGILPVMGAYFVQTGEYSLTAFIASMPSCFLVHNLLLLNEFPDVEADITVNRQTLPIVIGKKRAAGFFSLVTLLAYIWVVWAVIFDYMPVFTLLCLITLPIVIQVIKGSFRYDEKEIFMETMKKNVLLVLLTQTLIAVGYITCGILLD</sequence>
<evidence type="ECO:0000256" key="3">
    <source>
        <dbReference type="ARBA" id="ARBA00022428"/>
    </source>
</evidence>
<comment type="subcellular location">
    <subcellularLocation>
        <location evidence="1">Membrane</location>
        <topology evidence="1">Multi-pass membrane protein</topology>
    </subcellularLocation>
</comment>
<dbReference type="GO" id="GO:0004659">
    <property type="term" value="F:prenyltransferase activity"/>
    <property type="evidence" value="ECO:0007669"/>
    <property type="project" value="InterPro"/>
</dbReference>
<name>A0A0W8FQB2_9ZZZZ</name>
<dbReference type="UniPathway" id="UPA00079"/>
<evidence type="ECO:0000256" key="5">
    <source>
        <dbReference type="ARBA" id="ARBA00022692"/>
    </source>
</evidence>
<keyword evidence="3" id="KW-0474">Menaquinone biosynthesis</keyword>
<evidence type="ECO:0000256" key="1">
    <source>
        <dbReference type="ARBA" id="ARBA00004141"/>
    </source>
</evidence>
<dbReference type="InterPro" id="IPR026046">
    <property type="entry name" value="UBIAD1"/>
</dbReference>
<protein>
    <submittedName>
        <fullName evidence="9">Menaquinone via futalosine polyprenyltransferase</fullName>
    </submittedName>
</protein>
<feature type="transmembrane region" description="Helical" evidence="8">
    <location>
        <begin position="219"/>
        <end position="239"/>
    </location>
</feature>
<evidence type="ECO:0000256" key="2">
    <source>
        <dbReference type="ARBA" id="ARBA00004863"/>
    </source>
</evidence>
<feature type="transmembrane region" description="Helical" evidence="8">
    <location>
        <begin position="245"/>
        <end position="261"/>
    </location>
</feature>
<dbReference type="InterPro" id="IPR044878">
    <property type="entry name" value="UbiA_sf"/>
</dbReference>
<evidence type="ECO:0000256" key="4">
    <source>
        <dbReference type="ARBA" id="ARBA00022679"/>
    </source>
</evidence>
<feature type="transmembrane region" description="Helical" evidence="8">
    <location>
        <begin position="12"/>
        <end position="30"/>
    </location>
</feature>
<reference evidence="9" key="1">
    <citation type="journal article" date="2015" name="Proc. Natl. Acad. Sci. U.S.A.">
        <title>Networks of energetic and metabolic interactions define dynamics in microbial communities.</title>
        <authorList>
            <person name="Embree M."/>
            <person name="Liu J.K."/>
            <person name="Al-Bassam M.M."/>
            <person name="Zengler K."/>
        </authorList>
    </citation>
    <scope>NUCLEOTIDE SEQUENCE</scope>
</reference>
<feature type="transmembrane region" description="Helical" evidence="8">
    <location>
        <begin position="42"/>
        <end position="62"/>
    </location>
</feature>
<keyword evidence="6 8" id="KW-1133">Transmembrane helix</keyword>
<dbReference type="GO" id="GO:0016020">
    <property type="term" value="C:membrane"/>
    <property type="evidence" value="ECO:0007669"/>
    <property type="project" value="UniProtKB-SubCell"/>
</dbReference>
<dbReference type="PIRSF" id="PIRSF005355">
    <property type="entry name" value="UBIAD1"/>
    <property type="match status" value="1"/>
</dbReference>
<comment type="pathway">
    <text evidence="2">Quinol/quinone metabolism; menaquinone biosynthesis.</text>
</comment>
<dbReference type="CDD" id="cd13962">
    <property type="entry name" value="PT_UbiA_UBIAD1"/>
    <property type="match status" value="1"/>
</dbReference>
<dbReference type="InterPro" id="IPR000537">
    <property type="entry name" value="UbiA_prenyltransferase"/>
</dbReference>